<dbReference type="GO" id="GO:0003824">
    <property type="term" value="F:catalytic activity"/>
    <property type="evidence" value="ECO:0007669"/>
    <property type="project" value="UniProtKB-ARBA"/>
</dbReference>
<dbReference type="Gene3D" id="3.90.226.10">
    <property type="entry name" value="2-enoyl-CoA Hydratase, Chain A, domain 1"/>
    <property type="match status" value="1"/>
</dbReference>
<dbReference type="AlphaFoldDB" id="A0A2N8P1B0"/>
<protein>
    <recommendedName>
        <fullName evidence="3">Enoyl-CoA hydratase</fullName>
    </recommendedName>
</protein>
<reference evidence="2" key="1">
    <citation type="submission" date="2015-07" db="EMBL/GenBank/DDBJ databases">
        <authorList>
            <person name="Graham D.E."/>
            <person name="Giannone R.J."/>
            <person name="Gulvik C.A."/>
            <person name="Hettich R.L."/>
            <person name="Klingeman D.M."/>
            <person name="Mahan K.M."/>
            <person name="Parry R.J."/>
            <person name="Spain J.C."/>
        </authorList>
    </citation>
    <scope>NUCLEOTIDE SEQUENCE [LARGE SCALE GENOMIC DNA]</scope>
    <source>
        <strain evidence="2">ATCC 27428</strain>
    </source>
</reference>
<evidence type="ECO:0000313" key="1">
    <source>
        <dbReference type="EMBL" id="PNE34808.1"/>
    </source>
</evidence>
<dbReference type="InterPro" id="IPR001753">
    <property type="entry name" value="Enoyl-CoA_hydra/iso"/>
</dbReference>
<dbReference type="InterPro" id="IPR029045">
    <property type="entry name" value="ClpP/crotonase-like_dom_sf"/>
</dbReference>
<gene>
    <name evidence="1" type="ORF">AF335_07830</name>
</gene>
<dbReference type="EMBL" id="LGUI01000002">
    <property type="protein sequence ID" value="PNE34808.1"/>
    <property type="molecule type" value="Genomic_DNA"/>
</dbReference>
<sequence>MEVDVTGPLPGAAAALHKACDVAEDGGPGTVLTLWLSAGAAGGADWPGDTGIHDVNRWERAVRRLEGTRAATVAVAAGATGGPALDLLLAADHRIADRTLRLSLPGHGGLLWPGMSAHRLAHQLGAARARRLVLTDAAIPAGHALDLALVDEVVDDTRAAVDAAVARLSGVPGSELALRRRLLAEAVTTGYEEALGSHLAACDRELRRIRGTSEARA</sequence>
<evidence type="ECO:0000313" key="2">
    <source>
        <dbReference type="Proteomes" id="UP000235945"/>
    </source>
</evidence>
<evidence type="ECO:0008006" key="3">
    <source>
        <dbReference type="Google" id="ProtNLM"/>
    </source>
</evidence>
<keyword evidence="2" id="KW-1185">Reference proteome</keyword>
<comment type="caution">
    <text evidence="1">The sequence shown here is derived from an EMBL/GenBank/DDBJ whole genome shotgun (WGS) entry which is preliminary data.</text>
</comment>
<name>A0A2N8P1B0_STREU</name>
<proteinExistence type="predicted"/>
<dbReference type="InterPro" id="IPR053545">
    <property type="entry name" value="Enoyl-CoA_hydratase-like"/>
</dbReference>
<dbReference type="SUPFAM" id="SSF52096">
    <property type="entry name" value="ClpP/crotonase"/>
    <property type="match status" value="1"/>
</dbReference>
<dbReference type="Pfam" id="PF00378">
    <property type="entry name" value="ECH_1"/>
    <property type="match status" value="1"/>
</dbReference>
<dbReference type="OrthoDB" id="6006525at2"/>
<dbReference type="NCBIfam" id="NF042431">
    <property type="entry name" value="EnCoAhydt_DpgB"/>
    <property type="match status" value="1"/>
</dbReference>
<organism evidence="1 2">
    <name type="scientific">Streptomyces eurocidicus</name>
    <name type="common">Streptoverticillium eurocidicus</name>
    <dbReference type="NCBI Taxonomy" id="66423"/>
    <lineage>
        <taxon>Bacteria</taxon>
        <taxon>Bacillati</taxon>
        <taxon>Actinomycetota</taxon>
        <taxon>Actinomycetes</taxon>
        <taxon>Kitasatosporales</taxon>
        <taxon>Streptomycetaceae</taxon>
        <taxon>Streptomyces</taxon>
    </lineage>
</organism>
<accession>A0A2N8P1B0</accession>
<dbReference type="Proteomes" id="UP000235945">
    <property type="component" value="Unassembled WGS sequence"/>
</dbReference>